<sequence>MSESENETQRPASECDTSSPAKSPSTRVATTTIDEENLQFSLETAAVESEKHRLDRLREEILKFQARMQATRQKQIKKTSEYKLELEQMQSTMDKAHQHLFDSENREEGLQTRCKIAERLLDEKKCKLQEIERRYEEAEKVRTAFIEDKQKAIRKHAKITTLIDHATKQLTLMDLRIKGLEKEATEIDEQAVVQNTELEVIEKQKKQAAEELNKLREEHVQQKKQTQQHSEGASQLQGKRKRSDVK</sequence>
<evidence type="ECO:0000313" key="3">
    <source>
        <dbReference type="EMBL" id="CAL8133939.1"/>
    </source>
</evidence>
<feature type="region of interest" description="Disordered" evidence="2">
    <location>
        <begin position="1"/>
        <end position="34"/>
    </location>
</feature>
<feature type="coiled-coil region" evidence="1">
    <location>
        <begin position="47"/>
        <end position="74"/>
    </location>
</feature>
<dbReference type="Proteomes" id="UP001642540">
    <property type="component" value="Unassembled WGS sequence"/>
</dbReference>
<accession>A0ABP1RRK6</accession>
<proteinExistence type="predicted"/>
<gene>
    <name evidence="3" type="ORF">ODALV1_LOCUS25286</name>
</gene>
<protein>
    <submittedName>
        <fullName evidence="3">Uncharacterized protein</fullName>
    </submittedName>
</protein>
<feature type="region of interest" description="Disordered" evidence="2">
    <location>
        <begin position="215"/>
        <end position="246"/>
    </location>
</feature>
<feature type="compositionally biased region" description="Polar residues" evidence="2">
    <location>
        <begin position="223"/>
        <end position="237"/>
    </location>
</feature>
<reference evidence="3 4" key="1">
    <citation type="submission" date="2024-08" db="EMBL/GenBank/DDBJ databases">
        <authorList>
            <person name="Cucini C."/>
            <person name="Frati F."/>
        </authorList>
    </citation>
    <scope>NUCLEOTIDE SEQUENCE [LARGE SCALE GENOMIC DNA]</scope>
</reference>
<comment type="caution">
    <text evidence="3">The sequence shown here is derived from an EMBL/GenBank/DDBJ whole genome shotgun (WGS) entry which is preliminary data.</text>
</comment>
<evidence type="ECO:0000256" key="1">
    <source>
        <dbReference type="SAM" id="Coils"/>
    </source>
</evidence>
<feature type="compositionally biased region" description="Polar residues" evidence="2">
    <location>
        <begin position="7"/>
        <end position="34"/>
    </location>
</feature>
<keyword evidence="1" id="KW-0175">Coiled coil</keyword>
<evidence type="ECO:0000256" key="2">
    <source>
        <dbReference type="SAM" id="MobiDB-lite"/>
    </source>
</evidence>
<keyword evidence="4" id="KW-1185">Reference proteome</keyword>
<dbReference type="EMBL" id="CAXLJM020000103">
    <property type="protein sequence ID" value="CAL8133939.1"/>
    <property type="molecule type" value="Genomic_DNA"/>
</dbReference>
<name>A0ABP1RRK6_9HEXA</name>
<organism evidence="3 4">
    <name type="scientific">Orchesella dallaii</name>
    <dbReference type="NCBI Taxonomy" id="48710"/>
    <lineage>
        <taxon>Eukaryota</taxon>
        <taxon>Metazoa</taxon>
        <taxon>Ecdysozoa</taxon>
        <taxon>Arthropoda</taxon>
        <taxon>Hexapoda</taxon>
        <taxon>Collembola</taxon>
        <taxon>Entomobryomorpha</taxon>
        <taxon>Entomobryoidea</taxon>
        <taxon>Orchesellidae</taxon>
        <taxon>Orchesellinae</taxon>
        <taxon>Orchesella</taxon>
    </lineage>
</organism>
<evidence type="ECO:0000313" key="4">
    <source>
        <dbReference type="Proteomes" id="UP001642540"/>
    </source>
</evidence>